<feature type="transmembrane region" description="Helical" evidence="1">
    <location>
        <begin position="152"/>
        <end position="172"/>
    </location>
</feature>
<keyword evidence="1" id="KW-1133">Transmembrane helix</keyword>
<dbReference type="InterPro" id="IPR050879">
    <property type="entry name" value="Acyltransferase_3"/>
</dbReference>
<dbReference type="GO" id="GO:0009103">
    <property type="term" value="P:lipopolysaccharide biosynthetic process"/>
    <property type="evidence" value="ECO:0007669"/>
    <property type="project" value="TreeGrafter"/>
</dbReference>
<evidence type="ECO:0000259" key="3">
    <source>
        <dbReference type="Pfam" id="PF19040"/>
    </source>
</evidence>
<accession>A0A1D9M8F1</accession>
<feature type="transmembrane region" description="Helical" evidence="1">
    <location>
        <begin position="271"/>
        <end position="293"/>
    </location>
</feature>
<feature type="transmembrane region" description="Helical" evidence="1">
    <location>
        <begin position="24"/>
        <end position="42"/>
    </location>
</feature>
<keyword evidence="1" id="KW-0472">Membrane</keyword>
<evidence type="ECO:0000313" key="4">
    <source>
        <dbReference type="EMBL" id="AOZ68144.1"/>
    </source>
</evidence>
<reference evidence="4 5" key="1">
    <citation type="submission" date="2016-10" db="EMBL/GenBank/DDBJ databases">
        <title>Rhodobacter sp. LPB0142, isolated from sea water.</title>
        <authorList>
            <person name="Kim E."/>
            <person name="Yi H."/>
        </authorList>
    </citation>
    <scope>NUCLEOTIDE SEQUENCE [LARGE SCALE GENOMIC DNA]</scope>
    <source>
        <strain evidence="4 5">LPB0142</strain>
    </source>
</reference>
<dbReference type="SUPFAM" id="SSF52266">
    <property type="entry name" value="SGNH hydrolase"/>
    <property type="match status" value="1"/>
</dbReference>
<feature type="transmembrane region" description="Helical" evidence="1">
    <location>
        <begin position="239"/>
        <end position="259"/>
    </location>
</feature>
<evidence type="ECO:0000259" key="2">
    <source>
        <dbReference type="Pfam" id="PF01757"/>
    </source>
</evidence>
<dbReference type="InterPro" id="IPR043968">
    <property type="entry name" value="SGNH"/>
</dbReference>
<dbReference type="PANTHER" id="PTHR23028">
    <property type="entry name" value="ACETYLTRANSFERASE"/>
    <property type="match status" value="1"/>
</dbReference>
<evidence type="ECO:0000313" key="5">
    <source>
        <dbReference type="Proteomes" id="UP000176562"/>
    </source>
</evidence>
<dbReference type="Pfam" id="PF19040">
    <property type="entry name" value="SGNH"/>
    <property type="match status" value="1"/>
</dbReference>
<organism evidence="4 5">
    <name type="scientific">Rhodobacter xanthinilyticus</name>
    <dbReference type="NCBI Taxonomy" id="1850250"/>
    <lineage>
        <taxon>Bacteria</taxon>
        <taxon>Pseudomonadati</taxon>
        <taxon>Pseudomonadota</taxon>
        <taxon>Alphaproteobacteria</taxon>
        <taxon>Rhodobacterales</taxon>
        <taxon>Rhodobacter group</taxon>
        <taxon>Rhodobacter</taxon>
    </lineage>
</organism>
<feature type="transmembrane region" description="Helical" evidence="1">
    <location>
        <begin position="178"/>
        <end position="202"/>
    </location>
</feature>
<dbReference type="GO" id="GO:0016747">
    <property type="term" value="F:acyltransferase activity, transferring groups other than amino-acyl groups"/>
    <property type="evidence" value="ECO:0007669"/>
    <property type="project" value="InterPro"/>
</dbReference>
<dbReference type="GO" id="GO:0016020">
    <property type="term" value="C:membrane"/>
    <property type="evidence" value="ECO:0007669"/>
    <property type="project" value="TreeGrafter"/>
</dbReference>
<dbReference type="KEGG" id="rhp:LPB142_01495"/>
<dbReference type="RefSeq" id="WP_071165289.1">
    <property type="nucleotide sequence ID" value="NZ_CP017781.1"/>
</dbReference>
<dbReference type="Pfam" id="PF01757">
    <property type="entry name" value="Acyl_transf_3"/>
    <property type="match status" value="1"/>
</dbReference>
<keyword evidence="1" id="KW-0812">Transmembrane</keyword>
<feature type="transmembrane region" description="Helical" evidence="1">
    <location>
        <begin position="214"/>
        <end position="233"/>
    </location>
</feature>
<protein>
    <recommendedName>
        <fullName evidence="6">Acyltransferase</fullName>
    </recommendedName>
</protein>
<dbReference type="InterPro" id="IPR002656">
    <property type="entry name" value="Acyl_transf_3_dom"/>
</dbReference>
<dbReference type="EMBL" id="CP017781">
    <property type="protein sequence ID" value="AOZ68144.1"/>
    <property type="molecule type" value="Genomic_DNA"/>
</dbReference>
<feature type="domain" description="SGNH" evidence="3">
    <location>
        <begin position="401"/>
        <end position="651"/>
    </location>
</feature>
<name>A0A1D9M8F1_9RHOB</name>
<dbReference type="PANTHER" id="PTHR23028:SF53">
    <property type="entry name" value="ACYL_TRANSF_3 DOMAIN-CONTAINING PROTEIN"/>
    <property type="match status" value="1"/>
</dbReference>
<gene>
    <name evidence="4" type="ORF">LPB142_01495</name>
</gene>
<feature type="transmembrane region" description="Helical" evidence="1">
    <location>
        <begin position="63"/>
        <end position="83"/>
    </location>
</feature>
<dbReference type="Proteomes" id="UP000176562">
    <property type="component" value="Chromosome"/>
</dbReference>
<keyword evidence="5" id="KW-1185">Reference proteome</keyword>
<feature type="transmembrane region" description="Helical" evidence="1">
    <location>
        <begin position="305"/>
        <end position="324"/>
    </location>
</feature>
<sequence>MRTFAVLAVLWAHFCIPGLPGGFLGVDVFFVISGFLITRLILSEKDRTGRFSYSRFYLRRLRRLMPAALATVAASLVLFYPVLGAKDLVSFLRSVPFSIAPLANINLYREIGYFDTAAQMKPLLHFWSLAVEEQFYFFWPTVLLAVYRWPRLLHSIALIVLLVSLAIAQIWLSSDPSAAYYLLPSRAFELMIGASLALAFHLEGARRRILATRAAPWIAAGGMAAILLSYALIDEHMPLPGVLSLGACLGTAAVIAFGDKGPVGRVLMARPVVWIGLISYSLYLVHWPIYVYVRYRLPDPPSVPLSIALVGVSIAVAALSYALIEKPLRHPAPAGKRWGNLPFLAGTLVAAGVLIGPTVAYKVLPGTRTPAYLAELSRPDVAVRSETFRYAPEAAGKPLNVTRFTPASPGPVKVLVIGDSHAGHLSFGLRDLLAPLGVRVDLANLTSCPPLFGVTVQDDTNTEARARCSATNPSLRALATSGDYDVVMLASRWALASGETAVGAQRLRHANYVRIGETQPALSMAGSRAVLDEALADTVQQIRQAGARVVLLGQVPPTGNDLTQCQALFPWARENIPPSSRCAPLSAAAIHERLAYPDTRLAKAANGEDVLFIGSERFFCDDATCRIRTPGTDEMIYNDSDHLTKAGSVFYLDALIRQCGLVDFLKRARD</sequence>
<evidence type="ECO:0008006" key="6">
    <source>
        <dbReference type="Google" id="ProtNLM"/>
    </source>
</evidence>
<feature type="transmembrane region" description="Helical" evidence="1">
    <location>
        <begin position="124"/>
        <end position="145"/>
    </location>
</feature>
<feature type="transmembrane region" description="Helical" evidence="1">
    <location>
        <begin position="344"/>
        <end position="364"/>
    </location>
</feature>
<evidence type="ECO:0000256" key="1">
    <source>
        <dbReference type="SAM" id="Phobius"/>
    </source>
</evidence>
<proteinExistence type="predicted"/>
<feature type="domain" description="Acyltransferase 3" evidence="2">
    <location>
        <begin position="1"/>
        <end position="320"/>
    </location>
</feature>
<dbReference type="STRING" id="1850250.LPB142_01495"/>
<dbReference type="AlphaFoldDB" id="A0A1D9M8F1"/>